<reference evidence="1" key="2">
    <citation type="journal article" date="2018" name="Genome Announc.">
        <title>First Report of a Complete Genome Sequence of White spot syndrome virus from India.</title>
        <authorList>
            <person name="Vinaya Kumar K."/>
            <person name="Shekhar M.S."/>
            <person name="Otta S.K."/>
            <person name="Karthic K."/>
            <person name="Ashok Kumar J."/>
            <person name="Gopikrishna G."/>
            <person name="Vijayan K.K."/>
        </authorList>
    </citation>
    <scope>NUCLEOTIDE SEQUENCE</scope>
    <source>
        <strain evidence="1">IN_AP4RU</strain>
    </source>
</reference>
<dbReference type="EMBL" id="MG702567">
    <property type="protein sequence ID" value="AUO14936.1"/>
    <property type="molecule type" value="Genomic_DNA"/>
</dbReference>
<name>A0A2I6SBK1_9VIRU</name>
<reference evidence="1" key="1">
    <citation type="submission" date="2017-12" db="EMBL/GenBank/DDBJ databases">
        <authorList>
            <person name="Katneni V.K."/>
            <person name="Shekhar M.S."/>
            <person name="Otta S.K."/>
            <person name="Karthic K."/>
            <person name="Jangam A.K."/>
            <person name="Gopikrishna G."/>
            <person name="Vijayan K.K."/>
        </authorList>
    </citation>
    <scope>NUCLEOTIDE SEQUENCE [LARGE SCALE GENOMIC DNA]</scope>
    <source>
        <strain evidence="1">IN_AP4RU</strain>
    </source>
</reference>
<sequence length="76" mass="8217">MFADAGHGGSNMFQITAPKLYGSRVNTYAALSSGVERLRDSISSATQERKNRIAKSIEALETFVTDVVGRYFGSIA</sequence>
<organism evidence="1">
    <name type="scientific">White spot syndrome virus</name>
    <dbReference type="NCBI Taxonomy" id="342409"/>
    <lineage>
        <taxon>Viruses</taxon>
        <taxon>Viruses incertae sedis</taxon>
        <taxon>Naldaviricetes</taxon>
        <taxon>Nimaviridae</taxon>
        <taxon>Whispovirus</taxon>
    </lineage>
</organism>
<proteinExistence type="predicted"/>
<evidence type="ECO:0000313" key="1">
    <source>
        <dbReference type="EMBL" id="AUO14936.1"/>
    </source>
</evidence>
<dbReference type="Proteomes" id="UP000267352">
    <property type="component" value="Segment"/>
</dbReference>
<accession>A0A2I6SBK1</accession>
<protein>
    <submittedName>
        <fullName evidence="1">WSSV067</fullName>
    </submittedName>
</protein>